<organism evidence="2">
    <name type="scientific">Rhipicephalus zambeziensis</name>
    <dbReference type="NCBI Taxonomy" id="60191"/>
    <lineage>
        <taxon>Eukaryota</taxon>
        <taxon>Metazoa</taxon>
        <taxon>Ecdysozoa</taxon>
        <taxon>Arthropoda</taxon>
        <taxon>Chelicerata</taxon>
        <taxon>Arachnida</taxon>
        <taxon>Acari</taxon>
        <taxon>Parasitiformes</taxon>
        <taxon>Ixodida</taxon>
        <taxon>Ixodoidea</taxon>
        <taxon>Ixodidae</taxon>
        <taxon>Rhipicephalinae</taxon>
        <taxon>Rhipicephalus</taxon>
        <taxon>Rhipicephalus</taxon>
    </lineage>
</organism>
<name>A0A224YEK7_9ACAR</name>
<sequence>MNVLLKICVVVFTATVVPQCRGASREKSENAAEVTTGENPFYEFWDKNTAALILRSTDSLTPCQWYKRVQHDKKGVTLLTGSYISTSRRWSWTDNKHWTFNNNGSMSWSYDGDSSEKVMLHQGPNSACAVVATTYVMKIETSEEDDLGNECTENPPGSKVFFCDYGTKYELIVGKDHKTTKAKDCVEDYETKLGRNQDTRKEDIDKCIDPEESR</sequence>
<dbReference type="AlphaFoldDB" id="A0A224YEK7"/>
<feature type="signal peptide" evidence="1">
    <location>
        <begin position="1"/>
        <end position="22"/>
    </location>
</feature>
<dbReference type="EMBL" id="GFPF01004259">
    <property type="protein sequence ID" value="MAA15405.1"/>
    <property type="molecule type" value="Transcribed_RNA"/>
</dbReference>
<feature type="chain" id="PRO_5012623789" evidence="1">
    <location>
        <begin position="23"/>
        <end position="214"/>
    </location>
</feature>
<reference evidence="2" key="1">
    <citation type="journal article" date="2017" name="Parasit. Vectors">
        <title>Sialotranscriptomics of Rhipicephalus zambeziensis reveals intricate expression profiles of secretory proteins and suggests tight temporal transcriptional regulation during blood-feeding.</title>
        <authorList>
            <person name="de Castro M.H."/>
            <person name="de Klerk D."/>
            <person name="Pienaar R."/>
            <person name="Rees D.J.G."/>
            <person name="Mans B.J."/>
        </authorList>
    </citation>
    <scope>NUCLEOTIDE SEQUENCE</scope>
    <source>
        <tissue evidence="2">Salivary glands</tissue>
    </source>
</reference>
<protein>
    <submittedName>
        <fullName evidence="2">Lipocalin</fullName>
    </submittedName>
</protein>
<evidence type="ECO:0000313" key="2">
    <source>
        <dbReference type="EMBL" id="MAA15405.1"/>
    </source>
</evidence>
<proteinExistence type="predicted"/>
<evidence type="ECO:0000256" key="1">
    <source>
        <dbReference type="SAM" id="SignalP"/>
    </source>
</evidence>
<accession>A0A224YEK7</accession>
<keyword evidence="1" id="KW-0732">Signal</keyword>